<keyword evidence="9 12" id="KW-0675">Receptor</keyword>
<reference evidence="14" key="3">
    <citation type="submission" date="2025-09" db="UniProtKB">
        <authorList>
            <consortium name="Ensembl"/>
        </authorList>
    </citation>
    <scope>IDENTIFICATION</scope>
</reference>
<dbReference type="Ensembl" id="ENSGAGT00000038284.1">
    <property type="protein sequence ID" value="ENSGAGP00000033798.1"/>
    <property type="gene ID" value="ENSGAGG00000024055.1"/>
</dbReference>
<dbReference type="Proteomes" id="UP000291020">
    <property type="component" value="Unassembled WGS sequence"/>
</dbReference>
<evidence type="ECO:0000256" key="5">
    <source>
        <dbReference type="ARBA" id="ARBA00022692"/>
    </source>
</evidence>
<proteinExistence type="inferred from homology"/>
<evidence type="ECO:0000256" key="9">
    <source>
        <dbReference type="ARBA" id="ARBA00023170"/>
    </source>
</evidence>
<feature type="transmembrane region" description="Helical" evidence="13">
    <location>
        <begin position="260"/>
        <end position="285"/>
    </location>
</feature>
<keyword evidence="6 13" id="KW-1133">Transmembrane helix</keyword>
<keyword evidence="4 12" id="KW-0716">Sensory transduction</keyword>
<dbReference type="STRING" id="38772.ENSGAGP00000033798"/>
<dbReference type="SUPFAM" id="SSF81321">
    <property type="entry name" value="Family A G protein-coupled receptor-like"/>
    <property type="match status" value="1"/>
</dbReference>
<evidence type="ECO:0000256" key="12">
    <source>
        <dbReference type="RuleBase" id="RU004424"/>
    </source>
</evidence>
<dbReference type="AlphaFoldDB" id="A0A452J0G3"/>
<dbReference type="GO" id="GO:0033038">
    <property type="term" value="F:bitter taste receptor activity"/>
    <property type="evidence" value="ECO:0007669"/>
    <property type="project" value="InterPro"/>
</dbReference>
<evidence type="ECO:0000313" key="14">
    <source>
        <dbReference type="Ensembl" id="ENSGAGP00000033798.1"/>
    </source>
</evidence>
<dbReference type="Gene3D" id="1.20.1070.10">
    <property type="entry name" value="Rhodopsin 7-helix transmembrane proteins"/>
    <property type="match status" value="1"/>
</dbReference>
<evidence type="ECO:0000256" key="1">
    <source>
        <dbReference type="ARBA" id="ARBA00004141"/>
    </source>
</evidence>
<evidence type="ECO:0000256" key="4">
    <source>
        <dbReference type="ARBA" id="ARBA00022606"/>
    </source>
</evidence>
<dbReference type="GO" id="GO:0016020">
    <property type="term" value="C:membrane"/>
    <property type="evidence" value="ECO:0007669"/>
    <property type="project" value="UniProtKB-SubCell"/>
</dbReference>
<organism evidence="14 15">
    <name type="scientific">Gopherus agassizii</name>
    <name type="common">Agassiz's desert tortoise</name>
    <dbReference type="NCBI Taxonomy" id="38772"/>
    <lineage>
        <taxon>Eukaryota</taxon>
        <taxon>Metazoa</taxon>
        <taxon>Chordata</taxon>
        <taxon>Craniata</taxon>
        <taxon>Vertebrata</taxon>
        <taxon>Euteleostomi</taxon>
        <taxon>Archelosauria</taxon>
        <taxon>Testudinata</taxon>
        <taxon>Testudines</taxon>
        <taxon>Cryptodira</taxon>
        <taxon>Durocryptodira</taxon>
        <taxon>Testudinoidea</taxon>
        <taxon>Testudinidae</taxon>
        <taxon>Gopherus</taxon>
    </lineage>
</organism>
<dbReference type="FunFam" id="1.20.1070.10:FF:000055">
    <property type="entry name" value="Taste receptor type 2"/>
    <property type="match status" value="1"/>
</dbReference>
<keyword evidence="10 12" id="KW-0807">Transducer</keyword>
<evidence type="ECO:0000313" key="15">
    <source>
        <dbReference type="Proteomes" id="UP000291020"/>
    </source>
</evidence>
<comment type="subcellular location">
    <subcellularLocation>
        <location evidence="1 12">Membrane</location>
        <topology evidence="1 12">Multi-pass membrane protein</topology>
    </subcellularLocation>
</comment>
<reference evidence="14" key="2">
    <citation type="submission" date="2025-08" db="UniProtKB">
        <authorList>
            <consortium name="Ensembl"/>
        </authorList>
    </citation>
    <scope>IDENTIFICATION</scope>
</reference>
<evidence type="ECO:0000256" key="6">
    <source>
        <dbReference type="ARBA" id="ARBA00022989"/>
    </source>
</evidence>
<keyword evidence="5 12" id="KW-0812">Transmembrane</keyword>
<evidence type="ECO:0000256" key="10">
    <source>
        <dbReference type="ARBA" id="ARBA00023224"/>
    </source>
</evidence>
<protein>
    <recommendedName>
        <fullName evidence="12">Taste receptor type 2</fullName>
    </recommendedName>
</protein>
<reference evidence="15" key="1">
    <citation type="journal article" date="2017" name="PLoS ONE">
        <title>The Agassiz's desert tortoise genome provides a resource for the conservation of a threatened species.</title>
        <authorList>
            <person name="Tollis M."/>
            <person name="DeNardo D.F."/>
            <person name="Cornelius J.A."/>
            <person name="Dolby G.A."/>
            <person name="Edwards T."/>
            <person name="Henen B.T."/>
            <person name="Karl A.E."/>
            <person name="Murphy R.W."/>
            <person name="Kusumi K."/>
        </authorList>
    </citation>
    <scope>NUCLEOTIDE SEQUENCE [LARGE SCALE GENOMIC DNA]</scope>
</reference>
<feature type="transmembrane region" description="Helical" evidence="13">
    <location>
        <begin position="6"/>
        <end position="32"/>
    </location>
</feature>
<evidence type="ECO:0000256" key="13">
    <source>
        <dbReference type="SAM" id="Phobius"/>
    </source>
</evidence>
<keyword evidence="3 12" id="KW-0919">Taste</keyword>
<keyword evidence="7 12" id="KW-0297">G-protein coupled receptor</keyword>
<feature type="transmembrane region" description="Helical" evidence="13">
    <location>
        <begin position="44"/>
        <end position="65"/>
    </location>
</feature>
<dbReference type="PANTHER" id="PTHR11394:SF47">
    <property type="entry name" value="TASTE RECEPTOR TYPE 2 MEMBER 40"/>
    <property type="match status" value="1"/>
</dbReference>
<evidence type="ECO:0000256" key="7">
    <source>
        <dbReference type="ARBA" id="ARBA00023040"/>
    </source>
</evidence>
<evidence type="ECO:0000256" key="8">
    <source>
        <dbReference type="ARBA" id="ARBA00023136"/>
    </source>
</evidence>
<sequence length="310" mass="34741">MLPQFSIPLIIIIILVIGGFVGNGFIAVINCLDWIKSRKISSSDMILIPLSTSRFVLQGTFIVYIHSLYFPDTTKLTPLCTASVILWMFVNHASLWFATCLNILYCMKIISFTQPLLLRMKQRIYGMVPWLLLGSVLISSVTSIPLLWNPCGIQPCNLTGDHLENNSVADIHLDSPDLSFFLYIAGSFFPLTISLVSSILLITSLWSHTKKMQQNITSFRDPKTGAHINAIKALISFLILYVSSFAAQIILLLLNKVDNHIWTFEICAIMIAAYPSVHPIILILINSKLKEASVRIIQCTSRPLCWGRAK</sequence>
<dbReference type="PANTHER" id="PTHR11394">
    <property type="entry name" value="TASTE RECEPTOR TYPE 2"/>
    <property type="match status" value="1"/>
</dbReference>
<keyword evidence="8 12" id="KW-0472">Membrane</keyword>
<feature type="transmembrane region" description="Helical" evidence="13">
    <location>
        <begin position="233"/>
        <end position="254"/>
    </location>
</feature>
<name>A0A452J0G3_9SAUR</name>
<dbReference type="InterPro" id="IPR007960">
    <property type="entry name" value="TAS2R"/>
</dbReference>
<dbReference type="CDD" id="cd13950">
    <property type="entry name" value="7tm_TAS2R"/>
    <property type="match status" value="1"/>
</dbReference>
<evidence type="ECO:0000256" key="2">
    <source>
        <dbReference type="ARBA" id="ARBA00007376"/>
    </source>
</evidence>
<evidence type="ECO:0000256" key="11">
    <source>
        <dbReference type="RuleBase" id="RU004423"/>
    </source>
</evidence>
<dbReference type="GO" id="GO:0004930">
    <property type="term" value="F:G protein-coupled receptor activity"/>
    <property type="evidence" value="ECO:0007669"/>
    <property type="project" value="UniProtKB-KW"/>
</dbReference>
<evidence type="ECO:0000256" key="3">
    <source>
        <dbReference type="ARBA" id="ARBA00022480"/>
    </source>
</evidence>
<comment type="similarity">
    <text evidence="2 11">Belongs to the G-protein coupled receptor T2R family.</text>
</comment>
<dbReference type="Pfam" id="PF05296">
    <property type="entry name" value="TAS2R"/>
    <property type="match status" value="1"/>
</dbReference>
<feature type="transmembrane region" description="Helical" evidence="13">
    <location>
        <begin position="128"/>
        <end position="148"/>
    </location>
</feature>
<keyword evidence="15" id="KW-1185">Reference proteome</keyword>
<accession>A0A452J0G3</accession>
<feature type="transmembrane region" description="Helical" evidence="13">
    <location>
        <begin position="180"/>
        <end position="206"/>
    </location>
</feature>
<feature type="transmembrane region" description="Helical" evidence="13">
    <location>
        <begin position="85"/>
        <end position="107"/>
    </location>
</feature>